<dbReference type="InterPro" id="IPR036779">
    <property type="entry name" value="LysM_dom_sf"/>
</dbReference>
<protein>
    <recommendedName>
        <fullName evidence="1">LysM domain-containing protein</fullName>
    </recommendedName>
</protein>
<keyword evidence="3" id="KW-1185">Reference proteome</keyword>
<dbReference type="EMBL" id="SKBN01000065">
    <property type="protein sequence ID" value="TGJ84518.1"/>
    <property type="molecule type" value="Genomic_DNA"/>
</dbReference>
<dbReference type="AlphaFoldDB" id="A0A4Z0YX40"/>
<name>A0A4Z0YX40_9PEZI</name>
<feature type="domain" description="LysM" evidence="1">
    <location>
        <begin position="151"/>
        <end position="199"/>
    </location>
</feature>
<dbReference type="Proteomes" id="UP000297716">
    <property type="component" value="Unassembled WGS sequence"/>
</dbReference>
<dbReference type="Gene3D" id="3.10.350.10">
    <property type="entry name" value="LysM domain"/>
    <property type="match status" value="1"/>
</dbReference>
<evidence type="ECO:0000259" key="1">
    <source>
        <dbReference type="PROSITE" id="PS51782"/>
    </source>
</evidence>
<dbReference type="InterPro" id="IPR018392">
    <property type="entry name" value="LysM"/>
</dbReference>
<evidence type="ECO:0000313" key="2">
    <source>
        <dbReference type="EMBL" id="TGJ84518.1"/>
    </source>
</evidence>
<dbReference type="OrthoDB" id="1193027at2759"/>
<dbReference type="PROSITE" id="PS51782">
    <property type="entry name" value="LYSM"/>
    <property type="match status" value="1"/>
</dbReference>
<proteinExistence type="predicted"/>
<evidence type="ECO:0000313" key="3">
    <source>
        <dbReference type="Proteomes" id="UP000297716"/>
    </source>
</evidence>
<dbReference type="Pfam" id="PF01476">
    <property type="entry name" value="LysM"/>
    <property type="match status" value="1"/>
</dbReference>
<gene>
    <name evidence="2" type="ORF">E0Z10_g4228</name>
</gene>
<dbReference type="STRING" id="37992.A0A4Z0YX40"/>
<organism evidence="2 3">
    <name type="scientific">Xylaria hypoxylon</name>
    <dbReference type="NCBI Taxonomy" id="37992"/>
    <lineage>
        <taxon>Eukaryota</taxon>
        <taxon>Fungi</taxon>
        <taxon>Dikarya</taxon>
        <taxon>Ascomycota</taxon>
        <taxon>Pezizomycotina</taxon>
        <taxon>Sordariomycetes</taxon>
        <taxon>Xylariomycetidae</taxon>
        <taxon>Xylariales</taxon>
        <taxon>Xylariaceae</taxon>
        <taxon>Xylaria</taxon>
    </lineage>
</organism>
<comment type="caution">
    <text evidence="2">The sequence shown here is derived from an EMBL/GenBank/DDBJ whole genome shotgun (WGS) entry which is preliminary data.</text>
</comment>
<accession>A0A4Z0YX40</accession>
<sequence length="199" mass="21604">MGNVMSIPELSIRMANLYGDDILCNNCFINQLYERVTSPLSPNSEHPDYLVDQLYDIQDMCNVTLPDYTVRLLDWYDTAPPLTSSDLGPSATPTLTAPCDNDVGRNVKESSSATCDSLSLQYGVSTGALQWLSNSDNCDRSSGACLPEACNLRQVTDGETCVSLAASIGDTNSTTLAQFMKWNPYVLGLCDSLTAGQYI</sequence>
<reference evidence="2 3" key="1">
    <citation type="submission" date="2019-03" db="EMBL/GenBank/DDBJ databases">
        <title>Draft genome sequence of Xylaria hypoxylon DSM 108379, a ubiquitous saprotrophic-parasitic fungi on hardwood.</title>
        <authorList>
            <person name="Buettner E."/>
            <person name="Leonhardt S."/>
            <person name="Gebauer A.M."/>
            <person name="Liers C."/>
            <person name="Hofrichter M."/>
            <person name="Kellner H."/>
        </authorList>
    </citation>
    <scope>NUCLEOTIDE SEQUENCE [LARGE SCALE GENOMIC DNA]</scope>
    <source>
        <strain evidence="2 3">DSM 108379</strain>
    </source>
</reference>